<comment type="caution">
    <text evidence="1">The sequence shown here is derived from an EMBL/GenBank/DDBJ whole genome shotgun (WGS) entry which is preliminary data.</text>
</comment>
<dbReference type="Proteomes" id="UP001163321">
    <property type="component" value="Chromosome 10"/>
</dbReference>
<evidence type="ECO:0000313" key="2">
    <source>
        <dbReference type="Proteomes" id="UP001163321"/>
    </source>
</evidence>
<name>A0ACC0WP16_9STRA</name>
<protein>
    <submittedName>
        <fullName evidence="1">Uncharacterized protein</fullName>
    </submittedName>
</protein>
<evidence type="ECO:0000313" key="1">
    <source>
        <dbReference type="EMBL" id="KAI9920415.1"/>
    </source>
</evidence>
<keyword evidence="2" id="KW-1185">Reference proteome</keyword>
<gene>
    <name evidence="1" type="ORF">PsorP6_015394</name>
</gene>
<dbReference type="EMBL" id="CM047589">
    <property type="protein sequence ID" value="KAI9920415.1"/>
    <property type="molecule type" value="Genomic_DNA"/>
</dbReference>
<reference evidence="1 2" key="1">
    <citation type="journal article" date="2022" name="bioRxiv">
        <title>The genome of the oomycete Peronosclerospora sorghi, a cosmopolitan pathogen of maize and sorghum, is inflated with dispersed pseudogenes.</title>
        <authorList>
            <person name="Fletcher K."/>
            <person name="Martin F."/>
            <person name="Isakeit T."/>
            <person name="Cavanaugh K."/>
            <person name="Magill C."/>
            <person name="Michelmore R."/>
        </authorList>
    </citation>
    <scope>NUCLEOTIDE SEQUENCE [LARGE SCALE GENOMIC DNA]</scope>
    <source>
        <strain evidence="1">P6</strain>
    </source>
</reference>
<accession>A0ACC0WP16</accession>
<sequence>MGHGNVPPDDDSASSSFSSDDNVEDKSALESVAFYSPRVHVYEHEDAAKQDDVPWDSTSRDASVDVDHEASLSVQPCCQAIANATLETLPRTNVPYEHFTAAIEHVTTHWPGDEDTGASEPTRAQAYHRLRSRLYRGFHDAFPLTEDMYVQWMQDARALEASREELLSLVKQSHGDYWSVPLTLESLELVKDTGDARALANAMAWTQSTLGLHFTRGHEIWARCRDLVAQQYDAMAHRDDAAREKEGAIRDLFARQLQLPLEQNDLVLSECRAWAAYNTLDAAASESLVQKASTWQTNVVAPFMNKMRAFETNVTAAVEDPVACERAWLQYVNFVTHRVAPVLAKDEATGTKARQVVVCLYERAVAGLCLSATLWKKYLEYVEAHADRGDKLAVAERARRNVPFDSSFWIDVLLEMEAMGTSVDERSHFMRTELLARATSPMDACHLLHVLLTWCDSIRRHVAMRSEHEFHRLDAVLGSVFADAQAFLARVFPDCIQGHVQLVQYQAKCYWTLLPSEDPARVATVCHVWNTMLEQPLGTHAALWLAYLASLERMNTFSSDELRAMVFDKARERCDEFPLALAEAWLVFEREQGNLASYQRARRYYAKHYAAAQAKAAASAGAATNVAPRDEKASARGKKRKAPTTTAERQKRRKADATETKQPRARTFRDDHTLFLCPVPKEATKDEITAIFRDIPSFQDARLVVKTRGKRHKSRGMAYVQFTDEAGVTAGLAKRGVLLHGLPVPIERSKPPATSALNALPSDQQAGPGAATTLYVGNLNRPESTAQVTEAQLEASLHDAMASVRANVSVQRVLIVRDRQHKLKNHALVQVADPSHVQLCIKHAAAVQAKVGPQVTLRPARASIAHVLAQEQKQRKTRSQRVPPTRPTTRLALASTATTTSFVPRALCRKAQGKETTSNMPVDGIMTPKSNDEFREMISRK</sequence>
<proteinExistence type="predicted"/>
<organism evidence="1 2">
    <name type="scientific">Peronosclerospora sorghi</name>
    <dbReference type="NCBI Taxonomy" id="230839"/>
    <lineage>
        <taxon>Eukaryota</taxon>
        <taxon>Sar</taxon>
        <taxon>Stramenopiles</taxon>
        <taxon>Oomycota</taxon>
        <taxon>Peronosporomycetes</taxon>
        <taxon>Peronosporales</taxon>
        <taxon>Peronosporaceae</taxon>
        <taxon>Peronosclerospora</taxon>
    </lineage>
</organism>